<dbReference type="GO" id="GO:0006260">
    <property type="term" value="P:DNA replication"/>
    <property type="evidence" value="ECO:0007669"/>
    <property type="project" value="UniProtKB-KW"/>
</dbReference>
<dbReference type="Gene3D" id="3.90.79.10">
    <property type="entry name" value="Nucleoside Triphosphate Pyrophosphohydrolase"/>
    <property type="match status" value="1"/>
</dbReference>
<dbReference type="InterPro" id="IPR020476">
    <property type="entry name" value="Nudix_hydrolase"/>
</dbReference>
<protein>
    <recommendedName>
        <fullName evidence="13">8-oxo-dGTP diphosphatase</fullName>
        <ecNumber evidence="12">3.6.1.55</ecNumber>
    </recommendedName>
    <alternativeName>
        <fullName evidence="16">7,8-dihydro-8-oxoguanine-triphosphatase</fullName>
    </alternativeName>
    <alternativeName>
        <fullName evidence="15">Mutator protein MutT</fullName>
    </alternativeName>
    <alternativeName>
        <fullName evidence="14">dGTP pyrophosphohydrolase</fullName>
    </alternativeName>
</protein>
<proteinExistence type="inferred from homology"/>
<evidence type="ECO:0000256" key="11">
    <source>
        <dbReference type="ARBA" id="ARBA00036904"/>
    </source>
</evidence>
<dbReference type="GO" id="GO:0008413">
    <property type="term" value="F:8-oxo-7,8-dihydroguanosine triphosphate pyrophosphatase activity"/>
    <property type="evidence" value="ECO:0007669"/>
    <property type="project" value="TreeGrafter"/>
</dbReference>
<dbReference type="EMBL" id="WTYJ01000001">
    <property type="protein sequence ID" value="MXO98797.1"/>
    <property type="molecule type" value="Genomic_DNA"/>
</dbReference>
<evidence type="ECO:0000259" key="17">
    <source>
        <dbReference type="PROSITE" id="PS51462"/>
    </source>
</evidence>
<dbReference type="SUPFAM" id="SSF55811">
    <property type="entry name" value="Nudix"/>
    <property type="match status" value="1"/>
</dbReference>
<comment type="similarity">
    <text evidence="2">Belongs to the Nudix hydrolase family.</text>
</comment>
<accession>A0A6I4TVI7</accession>
<evidence type="ECO:0000313" key="18">
    <source>
        <dbReference type="EMBL" id="MXO98797.1"/>
    </source>
</evidence>
<keyword evidence="7" id="KW-0378">Hydrolase</keyword>
<dbReference type="GO" id="GO:0035539">
    <property type="term" value="F:8-oxo-7,8-dihydrodeoxyguanosine triphosphate pyrophosphatase activity"/>
    <property type="evidence" value="ECO:0007669"/>
    <property type="project" value="UniProtKB-EC"/>
</dbReference>
<dbReference type="Pfam" id="PF00293">
    <property type="entry name" value="NUDIX"/>
    <property type="match status" value="1"/>
</dbReference>
<comment type="cofactor">
    <cofactor evidence="1">
        <name>Mg(2+)</name>
        <dbReference type="ChEBI" id="CHEBI:18420"/>
    </cofactor>
</comment>
<dbReference type="EC" id="3.6.1.55" evidence="12"/>
<dbReference type="PRINTS" id="PR00502">
    <property type="entry name" value="NUDIXFAMILY"/>
</dbReference>
<dbReference type="AlphaFoldDB" id="A0A6I4TVI7"/>
<comment type="catalytic activity">
    <reaction evidence="10">
        <text>8-oxo-dGTP + H2O = 8-oxo-dGMP + diphosphate + H(+)</text>
        <dbReference type="Rhea" id="RHEA:31575"/>
        <dbReference type="ChEBI" id="CHEBI:15377"/>
        <dbReference type="ChEBI" id="CHEBI:15378"/>
        <dbReference type="ChEBI" id="CHEBI:33019"/>
        <dbReference type="ChEBI" id="CHEBI:63224"/>
        <dbReference type="ChEBI" id="CHEBI:77896"/>
        <dbReference type="EC" id="3.6.1.55"/>
    </reaction>
</comment>
<dbReference type="PANTHER" id="PTHR47707:SF1">
    <property type="entry name" value="NUDIX HYDROLASE FAMILY PROTEIN"/>
    <property type="match status" value="1"/>
</dbReference>
<dbReference type="InterPro" id="IPR015797">
    <property type="entry name" value="NUDIX_hydrolase-like_dom_sf"/>
</dbReference>
<gene>
    <name evidence="18" type="ORF">GRI97_07340</name>
</gene>
<evidence type="ECO:0000256" key="4">
    <source>
        <dbReference type="ARBA" id="ARBA00022705"/>
    </source>
</evidence>
<evidence type="ECO:0000256" key="2">
    <source>
        <dbReference type="ARBA" id="ARBA00005582"/>
    </source>
</evidence>
<evidence type="ECO:0000256" key="12">
    <source>
        <dbReference type="ARBA" id="ARBA00038905"/>
    </source>
</evidence>
<evidence type="ECO:0000256" key="13">
    <source>
        <dbReference type="ARBA" id="ARBA00040794"/>
    </source>
</evidence>
<evidence type="ECO:0000256" key="5">
    <source>
        <dbReference type="ARBA" id="ARBA00022723"/>
    </source>
</evidence>
<comment type="caution">
    <text evidence="18">The sequence shown here is derived from an EMBL/GenBank/DDBJ whole genome shotgun (WGS) entry which is preliminary data.</text>
</comment>
<evidence type="ECO:0000256" key="8">
    <source>
        <dbReference type="ARBA" id="ARBA00022842"/>
    </source>
</evidence>
<keyword evidence="5" id="KW-0479">Metal-binding</keyword>
<keyword evidence="3" id="KW-0515">Mutator protein</keyword>
<evidence type="ECO:0000256" key="6">
    <source>
        <dbReference type="ARBA" id="ARBA00022763"/>
    </source>
</evidence>
<dbReference type="CDD" id="cd03425">
    <property type="entry name" value="NUDIX_MutT_NudA_like"/>
    <property type="match status" value="1"/>
</dbReference>
<evidence type="ECO:0000313" key="19">
    <source>
        <dbReference type="Proteomes" id="UP000469430"/>
    </source>
</evidence>
<dbReference type="InterPro" id="IPR000086">
    <property type="entry name" value="NUDIX_hydrolase_dom"/>
</dbReference>
<name>A0A6I4TVI7_9SPHN</name>
<dbReference type="GO" id="GO:0044716">
    <property type="term" value="F:8-oxo-GDP phosphatase activity"/>
    <property type="evidence" value="ECO:0007669"/>
    <property type="project" value="TreeGrafter"/>
</dbReference>
<keyword evidence="8" id="KW-0460">Magnesium</keyword>
<dbReference type="PROSITE" id="PS51462">
    <property type="entry name" value="NUDIX"/>
    <property type="match status" value="1"/>
</dbReference>
<evidence type="ECO:0000256" key="15">
    <source>
        <dbReference type="ARBA" id="ARBA00041979"/>
    </source>
</evidence>
<evidence type="ECO:0000256" key="7">
    <source>
        <dbReference type="ARBA" id="ARBA00022801"/>
    </source>
</evidence>
<organism evidence="18 19">
    <name type="scientific">Croceibacterium xixiisoli</name>
    <dbReference type="NCBI Taxonomy" id="1476466"/>
    <lineage>
        <taxon>Bacteria</taxon>
        <taxon>Pseudomonadati</taxon>
        <taxon>Pseudomonadota</taxon>
        <taxon>Alphaproteobacteria</taxon>
        <taxon>Sphingomonadales</taxon>
        <taxon>Erythrobacteraceae</taxon>
        <taxon>Croceibacterium</taxon>
    </lineage>
</organism>
<sequence>MEGLQLQKNPTILLLVVAAAIRRSDGSLLLQQRPAGKRHGGLWEFPGGKVESGEVPMQALQREIVEELAITIDIAALQPAGFAETAAESGHPALLLILYTADSWSGAVTPCEGQAWGWFTPAEAERLALAPMDRALLKKLTDQGLPS</sequence>
<keyword evidence="4" id="KW-0235">DNA replication</keyword>
<comment type="catalytic activity">
    <reaction evidence="11">
        <text>8-oxo-GTP + H2O = 8-oxo-GMP + diphosphate + H(+)</text>
        <dbReference type="Rhea" id="RHEA:67616"/>
        <dbReference type="ChEBI" id="CHEBI:15377"/>
        <dbReference type="ChEBI" id="CHEBI:15378"/>
        <dbReference type="ChEBI" id="CHEBI:33019"/>
        <dbReference type="ChEBI" id="CHEBI:143553"/>
        <dbReference type="ChEBI" id="CHEBI:145694"/>
    </reaction>
</comment>
<dbReference type="GO" id="GO:0046872">
    <property type="term" value="F:metal ion binding"/>
    <property type="evidence" value="ECO:0007669"/>
    <property type="project" value="UniProtKB-KW"/>
</dbReference>
<evidence type="ECO:0000256" key="16">
    <source>
        <dbReference type="ARBA" id="ARBA00042798"/>
    </source>
</evidence>
<dbReference type="OrthoDB" id="9810648at2"/>
<feature type="domain" description="Nudix hydrolase" evidence="17">
    <location>
        <begin position="12"/>
        <end position="142"/>
    </location>
</feature>
<reference evidence="18 19" key="1">
    <citation type="submission" date="2019-12" db="EMBL/GenBank/DDBJ databases">
        <title>Genomic-based taxomic classification of the family Erythrobacteraceae.</title>
        <authorList>
            <person name="Xu L."/>
        </authorList>
    </citation>
    <scope>NUCLEOTIDE SEQUENCE [LARGE SCALE GENOMIC DNA]</scope>
    <source>
        <strain evidence="18 19">S36</strain>
    </source>
</reference>
<dbReference type="GO" id="GO:0006281">
    <property type="term" value="P:DNA repair"/>
    <property type="evidence" value="ECO:0007669"/>
    <property type="project" value="UniProtKB-KW"/>
</dbReference>
<keyword evidence="19" id="KW-1185">Reference proteome</keyword>
<dbReference type="Proteomes" id="UP000469430">
    <property type="component" value="Unassembled WGS sequence"/>
</dbReference>
<dbReference type="GO" id="GO:0044715">
    <property type="term" value="F:8-oxo-dGDP phosphatase activity"/>
    <property type="evidence" value="ECO:0007669"/>
    <property type="project" value="TreeGrafter"/>
</dbReference>
<keyword evidence="9" id="KW-0234">DNA repair</keyword>
<dbReference type="PANTHER" id="PTHR47707">
    <property type="entry name" value="8-OXO-DGTP DIPHOSPHATASE"/>
    <property type="match status" value="1"/>
</dbReference>
<evidence type="ECO:0000256" key="9">
    <source>
        <dbReference type="ARBA" id="ARBA00023204"/>
    </source>
</evidence>
<evidence type="ECO:0000256" key="1">
    <source>
        <dbReference type="ARBA" id="ARBA00001946"/>
    </source>
</evidence>
<evidence type="ECO:0000256" key="10">
    <source>
        <dbReference type="ARBA" id="ARBA00035861"/>
    </source>
</evidence>
<dbReference type="InterPro" id="IPR047127">
    <property type="entry name" value="MutT-like"/>
</dbReference>
<evidence type="ECO:0000256" key="3">
    <source>
        <dbReference type="ARBA" id="ARBA00022457"/>
    </source>
</evidence>
<keyword evidence="6" id="KW-0227">DNA damage</keyword>
<evidence type="ECO:0000256" key="14">
    <source>
        <dbReference type="ARBA" id="ARBA00041592"/>
    </source>
</evidence>